<evidence type="ECO:0000256" key="6">
    <source>
        <dbReference type="ARBA" id="ARBA00022824"/>
    </source>
</evidence>
<dbReference type="Pfam" id="PF10510">
    <property type="entry name" value="PIG-S"/>
    <property type="match status" value="1"/>
</dbReference>
<comment type="similarity">
    <text evidence="3">Belongs to the PIGS family.</text>
</comment>
<evidence type="ECO:0000256" key="5">
    <source>
        <dbReference type="ARBA" id="ARBA00022692"/>
    </source>
</evidence>
<dbReference type="PANTHER" id="PTHR21072:SF13">
    <property type="entry name" value="GPI TRANSAMIDASE COMPONENT PIG-S"/>
    <property type="match status" value="1"/>
</dbReference>
<organism evidence="11 12">
    <name type="scientific">Saccoglossus kowalevskii</name>
    <name type="common">Acorn worm</name>
    <dbReference type="NCBI Taxonomy" id="10224"/>
    <lineage>
        <taxon>Eukaryota</taxon>
        <taxon>Metazoa</taxon>
        <taxon>Hemichordata</taxon>
        <taxon>Enteropneusta</taxon>
        <taxon>Harrimaniidae</taxon>
        <taxon>Saccoglossus</taxon>
    </lineage>
</organism>
<evidence type="ECO:0000256" key="7">
    <source>
        <dbReference type="ARBA" id="ARBA00022989"/>
    </source>
</evidence>
<feature type="transmembrane region" description="Helical" evidence="10">
    <location>
        <begin position="517"/>
        <end position="539"/>
    </location>
</feature>
<proteinExistence type="inferred from homology"/>
<keyword evidence="11" id="KW-1185">Reference proteome</keyword>
<evidence type="ECO:0000256" key="1">
    <source>
        <dbReference type="ARBA" id="ARBA00004477"/>
    </source>
</evidence>
<evidence type="ECO:0000256" key="2">
    <source>
        <dbReference type="ARBA" id="ARBA00004687"/>
    </source>
</evidence>
<dbReference type="InterPro" id="IPR019540">
    <property type="entry name" value="PtdIno-glycan_biosynth_class_S"/>
</dbReference>
<reference evidence="12" key="1">
    <citation type="submission" date="2025-08" db="UniProtKB">
        <authorList>
            <consortium name="RefSeq"/>
        </authorList>
    </citation>
    <scope>IDENTIFICATION</scope>
    <source>
        <tissue evidence="12">Testes</tissue>
    </source>
</reference>
<keyword evidence="5 10" id="KW-0812">Transmembrane</keyword>
<dbReference type="Proteomes" id="UP000694865">
    <property type="component" value="Unplaced"/>
</dbReference>
<gene>
    <name evidence="12" type="primary">LOC100377448</name>
</gene>
<comment type="pathway">
    <text evidence="2">Glycolipid biosynthesis; glycosylphosphatidylinositol-anchor biosynthesis.</text>
</comment>
<dbReference type="GeneID" id="100377448"/>
<protein>
    <submittedName>
        <fullName evidence="12">GPI transamidase component PIG-S-like</fullName>
    </submittedName>
</protein>
<dbReference type="RefSeq" id="XP_006825320.1">
    <property type="nucleotide sequence ID" value="XM_006825257.1"/>
</dbReference>
<name>A0ABM0MZ79_SACKO</name>
<evidence type="ECO:0000256" key="8">
    <source>
        <dbReference type="ARBA" id="ARBA00023136"/>
    </source>
</evidence>
<feature type="transmembrane region" description="Helical" evidence="10">
    <location>
        <begin position="16"/>
        <end position="35"/>
    </location>
</feature>
<evidence type="ECO:0000256" key="10">
    <source>
        <dbReference type="SAM" id="Phobius"/>
    </source>
</evidence>
<comment type="subcellular location">
    <subcellularLocation>
        <location evidence="1">Endoplasmic reticulum membrane</location>
        <topology evidence="1">Multi-pass membrane protein</topology>
    </subcellularLocation>
</comment>
<accession>A0ABM0MZ79</accession>
<evidence type="ECO:0000313" key="11">
    <source>
        <dbReference type="Proteomes" id="UP000694865"/>
    </source>
</evidence>
<evidence type="ECO:0000313" key="12">
    <source>
        <dbReference type="RefSeq" id="XP_006825320.1"/>
    </source>
</evidence>
<keyword evidence="7 10" id="KW-1133">Transmembrane helix</keyword>
<evidence type="ECO:0000256" key="3">
    <source>
        <dbReference type="ARBA" id="ARBA00005316"/>
    </source>
</evidence>
<keyword evidence="9" id="KW-0325">Glycoprotein</keyword>
<keyword evidence="8 10" id="KW-0472">Membrane</keyword>
<keyword evidence="4" id="KW-0337">GPI-anchor biosynthesis</keyword>
<keyword evidence="6" id="KW-0256">Endoplasmic reticulum</keyword>
<sequence length="555" mass="62035">MSAIEREKEDQSWQHAYAALSIAFLCLVVGLPLWWKTTTTYRASLPDSEITGIASLQTFCKIPVTVVLVGGDVSQNNLNSLQNHLDYTLVSDYSGRYSRLTFHYAVNVRSANKRETDVFRLKSTLKDLDADIYLLDQESTVGSSIVYILQDYSGVFHVSKIHVGRYRHAFVSGQDLKSAAALAAQVVKELHVNEALAAKIHGTAAGVKHTEADVESMRSVRSTPGYELTFSLLNPSPDVIIAKWDIAEGIRSYLDPFLKTLTEYADFTVNSQVLYYMGLAVTPTKDDTNKRYVLNAASLPHLINPVEAKLGSHVSTNPTLNFLVYVPPPSQSPLHILNEHGDTVTNNAFLSPRWGGIMLYNSPRDTSGNVTLPDTVDVDMKTVMEVFLSQLRLLIGVPKQKSDPLLTIASPDNTGITHWELDFLLRTRTLENVATATLTLSSLSQLLGQIRNMVIRDDIAEQVYIAVESIQSTHSYLKDGNMYRAFHSSKRAIQASETAFFDPSLLELLYFPEDQKFAIYIPLFLPMSIPVLMSTVKALKWIKSKRRQNKRAKRD</sequence>
<dbReference type="PANTHER" id="PTHR21072">
    <property type="entry name" value="GPI TRANSAMIDASE COMPONENT PIG-S"/>
    <property type="match status" value="1"/>
</dbReference>
<evidence type="ECO:0000256" key="4">
    <source>
        <dbReference type="ARBA" id="ARBA00022502"/>
    </source>
</evidence>
<evidence type="ECO:0000256" key="9">
    <source>
        <dbReference type="ARBA" id="ARBA00023180"/>
    </source>
</evidence>